<reference evidence="3" key="1">
    <citation type="submission" date="2022-11" db="UniProtKB">
        <authorList>
            <consortium name="WormBaseParasite"/>
        </authorList>
    </citation>
    <scope>IDENTIFICATION</scope>
</reference>
<accession>A0A914XHJ4</accession>
<keyword evidence="1" id="KW-0472">Membrane</keyword>
<organism evidence="2 3">
    <name type="scientific">Plectus sambesii</name>
    <dbReference type="NCBI Taxonomy" id="2011161"/>
    <lineage>
        <taxon>Eukaryota</taxon>
        <taxon>Metazoa</taxon>
        <taxon>Ecdysozoa</taxon>
        <taxon>Nematoda</taxon>
        <taxon>Chromadorea</taxon>
        <taxon>Plectida</taxon>
        <taxon>Plectina</taxon>
        <taxon>Plectoidea</taxon>
        <taxon>Plectidae</taxon>
        <taxon>Plectus</taxon>
    </lineage>
</organism>
<evidence type="ECO:0000313" key="3">
    <source>
        <dbReference type="WBParaSite" id="PSAMB.scaffold7807size7073.g30557.t1"/>
    </source>
</evidence>
<keyword evidence="2" id="KW-1185">Reference proteome</keyword>
<keyword evidence="1" id="KW-0812">Transmembrane</keyword>
<dbReference type="Gene3D" id="3.10.100.10">
    <property type="entry name" value="Mannose-Binding Protein A, subunit A"/>
    <property type="match status" value="1"/>
</dbReference>
<name>A0A914XHJ4_9BILA</name>
<dbReference type="CDD" id="cd00037">
    <property type="entry name" value="CLECT"/>
    <property type="match status" value="1"/>
</dbReference>
<dbReference type="WBParaSite" id="PSAMB.scaffold7807size7073.g30557.t1">
    <property type="protein sequence ID" value="PSAMB.scaffold7807size7073.g30557.t1"/>
    <property type="gene ID" value="PSAMB.scaffold7807size7073.g30557"/>
</dbReference>
<dbReference type="InterPro" id="IPR016187">
    <property type="entry name" value="CTDL_fold"/>
</dbReference>
<protein>
    <submittedName>
        <fullName evidence="3">C-type lectin domain-containing protein</fullName>
    </submittedName>
</protein>
<dbReference type="SUPFAM" id="SSF56436">
    <property type="entry name" value="C-type lectin-like"/>
    <property type="match status" value="1"/>
</dbReference>
<evidence type="ECO:0000256" key="1">
    <source>
        <dbReference type="SAM" id="Phobius"/>
    </source>
</evidence>
<feature type="transmembrane region" description="Helical" evidence="1">
    <location>
        <begin position="21"/>
        <end position="44"/>
    </location>
</feature>
<evidence type="ECO:0000313" key="2">
    <source>
        <dbReference type="Proteomes" id="UP000887566"/>
    </source>
</evidence>
<dbReference type="InterPro" id="IPR016186">
    <property type="entry name" value="C-type_lectin-like/link_sf"/>
</dbReference>
<dbReference type="AlphaFoldDB" id="A0A914XHJ4"/>
<dbReference type="Proteomes" id="UP000887566">
    <property type="component" value="Unplaced"/>
</dbReference>
<sequence>MAGLHRNRTTRSVSMRLNTTAILWMQLIGICCSCTCGGIVVTYVDGLQHCFEVVSGGQSWVNSDLMCANIGGHLAHIDTTEKESLLSSYIKQQLAASTINGIMIGATVGALAGPVVAFLCPGNSYYDLYDVANLQQMVVGTPTDEERCIFYEAPDYRQHYGACEQSSTVLCDRRKLFSLFSRRQKTAPRRRGI</sequence>
<keyword evidence="1" id="KW-1133">Transmembrane helix</keyword>
<proteinExistence type="predicted"/>